<sequence length="143" mass="16058">MSTWDQKTFSFSPRARGCYLVTDEIYNNLPFIKDYKIGTLNLFLKHTSCAISLNENCDPDVRIDMSTALNNVVPDDNGEIFNHIDEGSDDMSGHAKSSIVGVSITIPITNGKLALGTWQGVYLMEFRNYRHTRYCVATVQGIK</sequence>
<dbReference type="PANTHER" id="PTHR30615">
    <property type="entry name" value="UNCHARACTERIZED PROTEIN YJBQ-RELATED"/>
    <property type="match status" value="1"/>
</dbReference>
<name>A0AAV5R8X5_PICKL</name>
<dbReference type="Gene3D" id="2.60.120.460">
    <property type="entry name" value="YjbQ-like"/>
    <property type="match status" value="1"/>
</dbReference>
<reference evidence="2 3" key="1">
    <citation type="journal article" date="2023" name="Elife">
        <title>Identification of key yeast species and microbe-microbe interactions impacting larval growth of Drosophila in the wild.</title>
        <authorList>
            <person name="Mure A."/>
            <person name="Sugiura Y."/>
            <person name="Maeda R."/>
            <person name="Honda K."/>
            <person name="Sakurai N."/>
            <person name="Takahashi Y."/>
            <person name="Watada M."/>
            <person name="Katoh T."/>
            <person name="Gotoh A."/>
            <person name="Gotoh Y."/>
            <person name="Taniguchi I."/>
            <person name="Nakamura K."/>
            <person name="Hayashi T."/>
            <person name="Katayama T."/>
            <person name="Uemura T."/>
            <person name="Hattori Y."/>
        </authorList>
    </citation>
    <scope>NUCLEOTIDE SEQUENCE [LARGE SCALE GENOMIC DNA]</scope>
    <source>
        <strain evidence="2 3">PK-24</strain>
    </source>
</reference>
<dbReference type="SUPFAM" id="SSF111038">
    <property type="entry name" value="YjbQ-like"/>
    <property type="match status" value="1"/>
</dbReference>
<evidence type="ECO:0000313" key="3">
    <source>
        <dbReference type="Proteomes" id="UP001378960"/>
    </source>
</evidence>
<dbReference type="PANTHER" id="PTHR30615:SF8">
    <property type="entry name" value="UPF0047 PROTEIN C4A8.02C"/>
    <property type="match status" value="1"/>
</dbReference>
<proteinExistence type="inferred from homology"/>
<comment type="caution">
    <text evidence="2">The sequence shown here is derived from an EMBL/GenBank/DDBJ whole genome shotgun (WGS) entry which is preliminary data.</text>
</comment>
<comment type="similarity">
    <text evidence="1">Belongs to the UPF0047 family.</text>
</comment>
<protein>
    <recommendedName>
        <fullName evidence="4">Secondary thiamine-phosphate synthase enzyme</fullName>
    </recommendedName>
</protein>
<dbReference type="PIRSF" id="PIRSF004681">
    <property type="entry name" value="UCP004681"/>
    <property type="match status" value="1"/>
</dbReference>
<keyword evidence="3" id="KW-1185">Reference proteome</keyword>
<evidence type="ECO:0008006" key="4">
    <source>
        <dbReference type="Google" id="ProtNLM"/>
    </source>
</evidence>
<dbReference type="Proteomes" id="UP001378960">
    <property type="component" value="Unassembled WGS sequence"/>
</dbReference>
<dbReference type="EMBL" id="BTGB01000009">
    <property type="protein sequence ID" value="GMM47678.1"/>
    <property type="molecule type" value="Genomic_DNA"/>
</dbReference>
<evidence type="ECO:0000256" key="1">
    <source>
        <dbReference type="ARBA" id="ARBA00005534"/>
    </source>
</evidence>
<dbReference type="NCBIfam" id="TIGR00149">
    <property type="entry name" value="TIGR00149_YjbQ"/>
    <property type="match status" value="1"/>
</dbReference>
<dbReference type="PROSITE" id="PS01314">
    <property type="entry name" value="UPF0047"/>
    <property type="match status" value="1"/>
</dbReference>
<dbReference type="AlphaFoldDB" id="A0AAV5R8X5"/>
<evidence type="ECO:0000313" key="2">
    <source>
        <dbReference type="EMBL" id="GMM47678.1"/>
    </source>
</evidence>
<accession>A0AAV5R8X5</accession>
<organism evidence="2 3">
    <name type="scientific">Pichia kluyveri</name>
    <name type="common">Yeast</name>
    <dbReference type="NCBI Taxonomy" id="36015"/>
    <lineage>
        <taxon>Eukaryota</taxon>
        <taxon>Fungi</taxon>
        <taxon>Dikarya</taxon>
        <taxon>Ascomycota</taxon>
        <taxon>Saccharomycotina</taxon>
        <taxon>Pichiomycetes</taxon>
        <taxon>Pichiales</taxon>
        <taxon>Pichiaceae</taxon>
        <taxon>Pichia</taxon>
    </lineage>
</organism>
<dbReference type="InterPro" id="IPR001602">
    <property type="entry name" value="UPF0047_YjbQ-like"/>
</dbReference>
<gene>
    <name evidence="2" type="ORF">DAPK24_042760</name>
</gene>
<dbReference type="InterPro" id="IPR035917">
    <property type="entry name" value="YjbQ-like_sf"/>
</dbReference>
<dbReference type="Pfam" id="PF01894">
    <property type="entry name" value="YjbQ"/>
    <property type="match status" value="1"/>
</dbReference>